<dbReference type="PANTHER" id="PTHR43046">
    <property type="entry name" value="GDP-MANNOSE MANNOSYL HYDROLASE"/>
    <property type="match status" value="1"/>
</dbReference>
<dbReference type="SUPFAM" id="SSF55811">
    <property type="entry name" value="Nudix"/>
    <property type="match status" value="1"/>
</dbReference>
<feature type="domain" description="Nudix hydrolase" evidence="5">
    <location>
        <begin position="5"/>
        <end position="129"/>
    </location>
</feature>
<evidence type="ECO:0000256" key="2">
    <source>
        <dbReference type="ARBA" id="ARBA00005582"/>
    </source>
</evidence>
<comment type="cofactor">
    <cofactor evidence="1">
        <name>Mg(2+)</name>
        <dbReference type="ChEBI" id="CHEBI:18420"/>
    </cofactor>
</comment>
<reference evidence="6 7" key="1">
    <citation type="submission" date="2022-10" db="EMBL/GenBank/DDBJ databases">
        <title>The complete genomes of actinobacterial strains from the NBC collection.</title>
        <authorList>
            <person name="Joergensen T.S."/>
            <person name="Alvarez Arevalo M."/>
            <person name="Sterndorff E.B."/>
            <person name="Faurdal D."/>
            <person name="Vuksanovic O."/>
            <person name="Mourched A.-S."/>
            <person name="Charusanti P."/>
            <person name="Shaw S."/>
            <person name="Blin K."/>
            <person name="Weber T."/>
        </authorList>
    </citation>
    <scope>NUCLEOTIDE SEQUENCE [LARGE SCALE GENOMIC DNA]</scope>
    <source>
        <strain evidence="6 7">NBC 01752</strain>
    </source>
</reference>
<dbReference type="InterPro" id="IPR020476">
    <property type="entry name" value="Nudix_hydrolase"/>
</dbReference>
<protein>
    <submittedName>
        <fullName evidence="6">NUDIX hydrolase</fullName>
    </submittedName>
</protein>
<dbReference type="InterPro" id="IPR015797">
    <property type="entry name" value="NUDIX_hydrolase-like_dom_sf"/>
</dbReference>
<gene>
    <name evidence="6" type="ORF">OHB35_51405</name>
</gene>
<dbReference type="InterPro" id="IPR000086">
    <property type="entry name" value="NUDIX_hydrolase_dom"/>
</dbReference>
<evidence type="ECO:0000313" key="6">
    <source>
        <dbReference type="EMBL" id="WSD20986.1"/>
    </source>
</evidence>
<proteinExistence type="inferred from homology"/>
<sequence length="134" mass="13846">MSTVDGGLVAGAVITHAGRVLLIRRAVAAGSLVWSFPSGKVEAGEEPVEAAVRESLEEAGVTVEALSVLGERLHPVTGWPVVYVACLLLSGEAHAASSREVAEVAWVGLEDLARLVPGGVFEPVQVYLDGAMTS</sequence>
<keyword evidence="7" id="KW-1185">Reference proteome</keyword>
<evidence type="ECO:0000256" key="3">
    <source>
        <dbReference type="ARBA" id="ARBA00022801"/>
    </source>
</evidence>
<dbReference type="PROSITE" id="PS00893">
    <property type="entry name" value="NUDIX_BOX"/>
    <property type="match status" value="1"/>
</dbReference>
<dbReference type="GO" id="GO:0016787">
    <property type="term" value="F:hydrolase activity"/>
    <property type="evidence" value="ECO:0007669"/>
    <property type="project" value="UniProtKB-KW"/>
</dbReference>
<evidence type="ECO:0000259" key="5">
    <source>
        <dbReference type="PROSITE" id="PS51462"/>
    </source>
</evidence>
<accession>A0ABZ1HQW0</accession>
<keyword evidence="3 4" id="KW-0378">Hydrolase</keyword>
<name>A0ABZ1HQW0_STRPH</name>
<evidence type="ECO:0000256" key="1">
    <source>
        <dbReference type="ARBA" id="ARBA00001946"/>
    </source>
</evidence>
<dbReference type="PANTHER" id="PTHR43046:SF14">
    <property type="entry name" value="MUTT_NUDIX FAMILY PROTEIN"/>
    <property type="match status" value="1"/>
</dbReference>
<dbReference type="PRINTS" id="PR00502">
    <property type="entry name" value="NUDIXFAMILY"/>
</dbReference>
<evidence type="ECO:0000256" key="4">
    <source>
        <dbReference type="RuleBase" id="RU003476"/>
    </source>
</evidence>
<dbReference type="Proteomes" id="UP001340816">
    <property type="component" value="Chromosome"/>
</dbReference>
<organism evidence="6 7">
    <name type="scientific">Streptomyces phaeochromogenes</name>
    <dbReference type="NCBI Taxonomy" id="1923"/>
    <lineage>
        <taxon>Bacteria</taxon>
        <taxon>Bacillati</taxon>
        <taxon>Actinomycetota</taxon>
        <taxon>Actinomycetes</taxon>
        <taxon>Kitasatosporales</taxon>
        <taxon>Streptomycetaceae</taxon>
        <taxon>Streptomyces</taxon>
        <taxon>Streptomyces phaeochromogenes group</taxon>
    </lineage>
</organism>
<dbReference type="Gene3D" id="3.90.79.10">
    <property type="entry name" value="Nucleoside Triphosphate Pyrophosphohydrolase"/>
    <property type="match status" value="1"/>
</dbReference>
<comment type="similarity">
    <text evidence="2 4">Belongs to the Nudix hydrolase family.</text>
</comment>
<dbReference type="PROSITE" id="PS51462">
    <property type="entry name" value="NUDIX"/>
    <property type="match status" value="1"/>
</dbReference>
<dbReference type="Pfam" id="PF00293">
    <property type="entry name" value="NUDIX"/>
    <property type="match status" value="1"/>
</dbReference>
<dbReference type="EMBL" id="CP109135">
    <property type="protein sequence ID" value="WSD20986.1"/>
    <property type="molecule type" value="Genomic_DNA"/>
</dbReference>
<dbReference type="InterPro" id="IPR020084">
    <property type="entry name" value="NUDIX_hydrolase_CS"/>
</dbReference>
<evidence type="ECO:0000313" key="7">
    <source>
        <dbReference type="Proteomes" id="UP001340816"/>
    </source>
</evidence>